<keyword evidence="9" id="KW-1185">Reference proteome</keyword>
<dbReference type="GO" id="GO:0006508">
    <property type="term" value="P:proteolysis"/>
    <property type="evidence" value="ECO:0007669"/>
    <property type="project" value="UniProtKB-KW"/>
</dbReference>
<keyword evidence="6" id="KW-1133">Transmembrane helix</keyword>
<feature type="transmembrane region" description="Helical" evidence="6">
    <location>
        <begin position="7"/>
        <end position="27"/>
    </location>
</feature>
<keyword evidence="6" id="KW-0472">Membrane</keyword>
<dbReference type="SUPFAM" id="SSF50156">
    <property type="entry name" value="PDZ domain-like"/>
    <property type="match status" value="1"/>
</dbReference>
<dbReference type="RefSeq" id="WP_183476716.1">
    <property type="nucleotide sequence ID" value="NZ_JACIFO010000002.1"/>
</dbReference>
<dbReference type="PANTHER" id="PTHR32060:SF30">
    <property type="entry name" value="CARBOXY-TERMINAL PROCESSING PROTEASE CTPA"/>
    <property type="match status" value="1"/>
</dbReference>
<dbReference type="Pfam" id="PF03572">
    <property type="entry name" value="Peptidase_S41"/>
    <property type="match status" value="1"/>
</dbReference>
<dbReference type="InterPro" id="IPR001478">
    <property type="entry name" value="PDZ"/>
</dbReference>
<reference evidence="8 9" key="1">
    <citation type="submission" date="2020-08" db="EMBL/GenBank/DDBJ databases">
        <title>Genomic Encyclopedia of Type Strains, Phase IV (KMG-IV): sequencing the most valuable type-strain genomes for metagenomic binning, comparative biology and taxonomic classification.</title>
        <authorList>
            <person name="Goeker M."/>
        </authorList>
    </citation>
    <scope>NUCLEOTIDE SEQUENCE [LARGE SCALE GENOMIC DNA]</scope>
    <source>
        <strain evidence="8 9">DSM 29568</strain>
    </source>
</reference>
<evidence type="ECO:0000259" key="7">
    <source>
        <dbReference type="PROSITE" id="PS50106"/>
    </source>
</evidence>
<dbReference type="InterPro" id="IPR005151">
    <property type="entry name" value="Tail-specific_protease"/>
</dbReference>
<evidence type="ECO:0000256" key="1">
    <source>
        <dbReference type="ARBA" id="ARBA00009179"/>
    </source>
</evidence>
<organism evidence="8 9">
    <name type="scientific">Mesonia hippocampi</name>
    <dbReference type="NCBI Taxonomy" id="1628250"/>
    <lineage>
        <taxon>Bacteria</taxon>
        <taxon>Pseudomonadati</taxon>
        <taxon>Bacteroidota</taxon>
        <taxon>Flavobacteriia</taxon>
        <taxon>Flavobacteriales</taxon>
        <taxon>Flavobacteriaceae</taxon>
        <taxon>Mesonia</taxon>
    </lineage>
</organism>
<name>A0A840EN73_9FLAO</name>
<dbReference type="SUPFAM" id="SSF52096">
    <property type="entry name" value="ClpP/crotonase"/>
    <property type="match status" value="1"/>
</dbReference>
<dbReference type="GO" id="GO:0030288">
    <property type="term" value="C:outer membrane-bounded periplasmic space"/>
    <property type="evidence" value="ECO:0007669"/>
    <property type="project" value="TreeGrafter"/>
</dbReference>
<proteinExistence type="inferred from homology"/>
<evidence type="ECO:0000313" key="9">
    <source>
        <dbReference type="Proteomes" id="UP000553034"/>
    </source>
</evidence>
<evidence type="ECO:0000256" key="5">
    <source>
        <dbReference type="RuleBase" id="RU004404"/>
    </source>
</evidence>
<dbReference type="InterPro" id="IPR036034">
    <property type="entry name" value="PDZ_sf"/>
</dbReference>
<evidence type="ECO:0000256" key="2">
    <source>
        <dbReference type="ARBA" id="ARBA00022670"/>
    </source>
</evidence>
<dbReference type="Gene3D" id="3.90.226.10">
    <property type="entry name" value="2-enoyl-CoA Hydratase, Chain A, domain 1"/>
    <property type="match status" value="1"/>
</dbReference>
<evidence type="ECO:0000256" key="6">
    <source>
        <dbReference type="SAM" id="Phobius"/>
    </source>
</evidence>
<keyword evidence="4 5" id="KW-0720">Serine protease</keyword>
<dbReference type="Gene3D" id="2.30.42.10">
    <property type="match status" value="1"/>
</dbReference>
<dbReference type="GO" id="GO:0004252">
    <property type="term" value="F:serine-type endopeptidase activity"/>
    <property type="evidence" value="ECO:0007669"/>
    <property type="project" value="UniProtKB-EC"/>
</dbReference>
<evidence type="ECO:0000313" key="8">
    <source>
        <dbReference type="EMBL" id="MBB4118555.1"/>
    </source>
</evidence>
<gene>
    <name evidence="8" type="ORF">GGR32_000829</name>
</gene>
<evidence type="ECO:0000256" key="4">
    <source>
        <dbReference type="ARBA" id="ARBA00022825"/>
    </source>
</evidence>
<dbReference type="InterPro" id="IPR029045">
    <property type="entry name" value="ClpP/crotonase-like_dom_sf"/>
</dbReference>
<dbReference type="PANTHER" id="PTHR32060">
    <property type="entry name" value="TAIL-SPECIFIC PROTEASE"/>
    <property type="match status" value="1"/>
</dbReference>
<dbReference type="CDD" id="cd07560">
    <property type="entry name" value="Peptidase_S41_CPP"/>
    <property type="match status" value="1"/>
</dbReference>
<dbReference type="SMART" id="SM00228">
    <property type="entry name" value="PDZ"/>
    <property type="match status" value="1"/>
</dbReference>
<comment type="caution">
    <text evidence="8">The sequence shown here is derived from an EMBL/GenBank/DDBJ whole genome shotgun (WGS) entry which is preliminary data.</text>
</comment>
<sequence length="528" mass="59158">MKFYQSKYLPIIIGTACALGVWLGSFVKLNQTTSSFFTGNTKKDKLNRLIDYIDYEYVDEVNTDSIVDVTVNRILKNLDPHSTYIPAKKYAEVSENMQGDFVGIGVSFYRIQDTVAVIRPLPNSPAEKAGIKAGDRILYANNIALFNTAIGNDSLKKILKGEPKTKINLQIKRQETSGLLSIAVERDHIPIKSIDAAYMLNARLGYVKINRFSETTAQEFQEAVKALITQGATELCLDLRDNGGGYLDQAVKIADAFLPDNKLIVFTKNKNGHINKTYATADGSFENTKVFVLINENSASASEVIAGALQDNDIGTIIGRRSFGKGLVQREMDLGDGSAVRLTVARYYTPTGRSIQRSYANGSNAYFQEYTERYNNGELLHKDSIQVNDSLKFTTPKGKIVYGGGGIIPDVFIPKNTDQNKESLDYMLRGGVIDRFIFNKLEENRKYYNQLTLERFEKEVVADEAMLVAYMDYLGQFGFDYQLSKYKPLLKQYLKATIALQLFGSNAAEKIINEHDPYLLKVIQLDTE</sequence>
<dbReference type="GO" id="GO:0007165">
    <property type="term" value="P:signal transduction"/>
    <property type="evidence" value="ECO:0007669"/>
    <property type="project" value="TreeGrafter"/>
</dbReference>
<dbReference type="NCBIfam" id="TIGR00225">
    <property type="entry name" value="prc"/>
    <property type="match status" value="1"/>
</dbReference>
<dbReference type="Gene3D" id="3.30.750.44">
    <property type="match status" value="1"/>
</dbReference>
<comment type="similarity">
    <text evidence="1 5">Belongs to the peptidase S41A family.</text>
</comment>
<dbReference type="SMART" id="SM00245">
    <property type="entry name" value="TSPc"/>
    <property type="match status" value="1"/>
</dbReference>
<protein>
    <submittedName>
        <fullName evidence="8">Carboxyl-terminal processing protease</fullName>
        <ecNumber evidence="8">3.4.21.102</ecNumber>
    </submittedName>
</protein>
<dbReference type="Proteomes" id="UP000553034">
    <property type="component" value="Unassembled WGS sequence"/>
</dbReference>
<dbReference type="AlphaFoldDB" id="A0A840EN73"/>
<dbReference type="PROSITE" id="PS50106">
    <property type="entry name" value="PDZ"/>
    <property type="match status" value="1"/>
</dbReference>
<dbReference type="EMBL" id="JACIFO010000002">
    <property type="protein sequence ID" value="MBB4118555.1"/>
    <property type="molecule type" value="Genomic_DNA"/>
</dbReference>
<evidence type="ECO:0000256" key="3">
    <source>
        <dbReference type="ARBA" id="ARBA00022801"/>
    </source>
</evidence>
<dbReference type="Pfam" id="PF13180">
    <property type="entry name" value="PDZ_2"/>
    <property type="match status" value="1"/>
</dbReference>
<keyword evidence="3 5" id="KW-0378">Hydrolase</keyword>
<dbReference type="CDD" id="cd06782">
    <property type="entry name" value="cpPDZ_CPP-like"/>
    <property type="match status" value="1"/>
</dbReference>
<accession>A0A840EN73</accession>
<feature type="domain" description="PDZ" evidence="7">
    <location>
        <begin position="90"/>
        <end position="160"/>
    </location>
</feature>
<keyword evidence="2 5" id="KW-0645">Protease</keyword>
<keyword evidence="6" id="KW-0812">Transmembrane</keyword>
<dbReference type="EC" id="3.4.21.102" evidence="8"/>
<dbReference type="InterPro" id="IPR004447">
    <property type="entry name" value="Peptidase_S41A"/>
</dbReference>